<comment type="caution">
    <text evidence="2">The sequence shown here is derived from an EMBL/GenBank/DDBJ whole genome shotgun (WGS) entry which is preliminary data.</text>
</comment>
<dbReference type="Proteomes" id="UP001595699">
    <property type="component" value="Unassembled WGS sequence"/>
</dbReference>
<organism evidence="2 3">
    <name type="scientific">Tenggerimyces flavus</name>
    <dbReference type="NCBI Taxonomy" id="1708749"/>
    <lineage>
        <taxon>Bacteria</taxon>
        <taxon>Bacillati</taxon>
        <taxon>Actinomycetota</taxon>
        <taxon>Actinomycetes</taxon>
        <taxon>Propionibacteriales</taxon>
        <taxon>Nocardioidaceae</taxon>
        <taxon>Tenggerimyces</taxon>
    </lineage>
</organism>
<evidence type="ECO:0000313" key="2">
    <source>
        <dbReference type="EMBL" id="MFC3763246.1"/>
    </source>
</evidence>
<reference evidence="3" key="1">
    <citation type="journal article" date="2019" name="Int. J. Syst. Evol. Microbiol.">
        <title>The Global Catalogue of Microorganisms (GCM) 10K type strain sequencing project: providing services to taxonomists for standard genome sequencing and annotation.</title>
        <authorList>
            <consortium name="The Broad Institute Genomics Platform"/>
            <consortium name="The Broad Institute Genome Sequencing Center for Infectious Disease"/>
            <person name="Wu L."/>
            <person name="Ma J."/>
        </authorList>
    </citation>
    <scope>NUCLEOTIDE SEQUENCE [LARGE SCALE GENOMIC DNA]</scope>
    <source>
        <strain evidence="3">CGMCC 4.7241</strain>
    </source>
</reference>
<proteinExistence type="predicted"/>
<feature type="transmembrane region" description="Helical" evidence="1">
    <location>
        <begin position="81"/>
        <end position="99"/>
    </location>
</feature>
<dbReference type="RefSeq" id="WP_205119683.1">
    <property type="nucleotide sequence ID" value="NZ_JAFBCM010000001.1"/>
</dbReference>
<feature type="transmembrane region" description="Helical" evidence="1">
    <location>
        <begin position="114"/>
        <end position="136"/>
    </location>
</feature>
<keyword evidence="3" id="KW-1185">Reference proteome</keyword>
<keyword evidence="1" id="KW-1133">Transmembrane helix</keyword>
<keyword evidence="1" id="KW-0472">Membrane</keyword>
<evidence type="ECO:0000256" key="1">
    <source>
        <dbReference type="SAM" id="Phobius"/>
    </source>
</evidence>
<dbReference type="EMBL" id="JBHRZH010000017">
    <property type="protein sequence ID" value="MFC3763246.1"/>
    <property type="molecule type" value="Genomic_DNA"/>
</dbReference>
<accession>A0ABV7YDE2</accession>
<evidence type="ECO:0008006" key="4">
    <source>
        <dbReference type="Google" id="ProtNLM"/>
    </source>
</evidence>
<evidence type="ECO:0000313" key="3">
    <source>
        <dbReference type="Proteomes" id="UP001595699"/>
    </source>
</evidence>
<protein>
    <recommendedName>
        <fullName evidence="4">Transmembrane protein</fullName>
    </recommendedName>
</protein>
<keyword evidence="1" id="KW-0812">Transmembrane</keyword>
<gene>
    <name evidence="2" type="ORF">ACFOUW_20555</name>
</gene>
<name>A0ABV7YDE2_9ACTN</name>
<sequence length="157" mass="17247">MATPLGEYPTIRLAHTLGVREELTRFGSRQIVTRYGLTSIPVRRPAEGWTSGTVDCETCGLRIDLRVASVPATVRKRWQRALFTLAAAGVAAFFVWFFLDGLHHSATETAGEALLGVGVSVAGFVTGVAFFFYSLIKQSMEDGVRLERPEGHRLYKG</sequence>